<dbReference type="AlphaFoldDB" id="A0AAT9HWI6"/>
<gene>
    <name evidence="1" type="ORF">SHKM778_82400</name>
</gene>
<protein>
    <submittedName>
        <fullName evidence="1">Uncharacterized protein</fullName>
    </submittedName>
</protein>
<dbReference type="EMBL" id="AP035768">
    <property type="protein sequence ID" value="BFO21852.1"/>
    <property type="molecule type" value="Genomic_DNA"/>
</dbReference>
<accession>A0AAT9HWI6</accession>
<proteinExistence type="predicted"/>
<reference evidence="1" key="2">
    <citation type="submission" date="2024-07" db="EMBL/GenBank/DDBJ databases">
        <title>Streptomyces haneummycinica sp. nov., a new antibiotic-producing actinobacterium isolated from marine sediment.</title>
        <authorList>
            <person name="Uemura M."/>
            <person name="Hamada M."/>
            <person name="Hirano S."/>
            <person name="Kobayashi K."/>
            <person name="Ohshiro T."/>
            <person name="Kobayashi T."/>
            <person name="Terahara T."/>
        </authorList>
    </citation>
    <scope>NUCLEOTIDE SEQUENCE</scope>
    <source>
        <strain evidence="1">KM77-8</strain>
    </source>
</reference>
<evidence type="ECO:0000313" key="1">
    <source>
        <dbReference type="EMBL" id="BFO21852.1"/>
    </source>
</evidence>
<sequence>MVLVVHVAAVQDDCISDSVTLLGPQPRDAVLVRSMQARMQHVSSPMEDRTYGHAFYVSDNSFDSHPSILERE</sequence>
<organism evidence="1">
    <name type="scientific">Streptomyces haneummycinicus</name>
    <dbReference type="NCBI Taxonomy" id="3074435"/>
    <lineage>
        <taxon>Bacteria</taxon>
        <taxon>Bacillati</taxon>
        <taxon>Actinomycetota</taxon>
        <taxon>Actinomycetes</taxon>
        <taxon>Kitasatosporales</taxon>
        <taxon>Streptomycetaceae</taxon>
        <taxon>Streptomyces</taxon>
    </lineage>
</organism>
<name>A0AAT9HWI6_9ACTN</name>
<reference evidence="1" key="1">
    <citation type="submission" date="2024-06" db="EMBL/GenBank/DDBJ databases">
        <authorList>
            <consortium name="consrtm"/>
            <person name="Uemura M."/>
            <person name="Terahara T."/>
        </authorList>
    </citation>
    <scope>NUCLEOTIDE SEQUENCE</scope>
    <source>
        <strain evidence="1">KM77-8</strain>
    </source>
</reference>